<dbReference type="STRING" id="570156.AOG27_09290"/>
<evidence type="ECO:0000313" key="1">
    <source>
        <dbReference type="EMBL" id="KPM83827.1"/>
    </source>
</evidence>
<accession>A0A0P7DW94</accession>
<dbReference type="OrthoDB" id="6312198at2"/>
<sequence>MLIDYFINKPQHRVTKLSQQMDLQDELKRQHHQAFKYRLKRFAVSKVGVASAFTAGMGYEALNNSDHKDSKLKQVSRFSWLLRLL</sequence>
<dbReference type="EMBL" id="LJTC01000005">
    <property type="protein sequence ID" value="KPM83827.1"/>
    <property type="molecule type" value="Genomic_DNA"/>
</dbReference>
<evidence type="ECO:0000313" key="2">
    <source>
        <dbReference type="Proteomes" id="UP000050378"/>
    </source>
</evidence>
<name>A0A0P7DW94_9GAMM</name>
<dbReference type="PATRIC" id="fig|570156.3.peg.2926"/>
<dbReference type="AlphaFoldDB" id="A0A0P7DW94"/>
<dbReference type="RefSeq" id="WP_054552742.1">
    <property type="nucleotide sequence ID" value="NZ_LJTC01000005.1"/>
</dbReference>
<reference evidence="1 2" key="1">
    <citation type="submission" date="2015-09" db="EMBL/GenBank/DDBJ databases">
        <title>Draft Genome Sequence of Pseudoalteromonas lipolytica UCD-48B.</title>
        <authorList>
            <person name="Krusor M."/>
            <person name="Coil D.A."/>
            <person name="Lang J.M."/>
            <person name="Eisen J.A."/>
            <person name="Alexiev A."/>
        </authorList>
    </citation>
    <scope>NUCLEOTIDE SEQUENCE [LARGE SCALE GENOMIC DNA]</scope>
    <source>
        <strain evidence="1 2">UCD-48B</strain>
    </source>
</reference>
<protein>
    <submittedName>
        <fullName evidence="1">Uncharacterized protein</fullName>
    </submittedName>
</protein>
<organism evidence="1 2">
    <name type="scientific">Pseudoalteromonas lipolytica</name>
    <dbReference type="NCBI Taxonomy" id="570156"/>
    <lineage>
        <taxon>Bacteria</taxon>
        <taxon>Pseudomonadati</taxon>
        <taxon>Pseudomonadota</taxon>
        <taxon>Gammaproteobacteria</taxon>
        <taxon>Alteromonadales</taxon>
        <taxon>Pseudoalteromonadaceae</taxon>
        <taxon>Pseudoalteromonas</taxon>
    </lineage>
</organism>
<dbReference type="Proteomes" id="UP000050378">
    <property type="component" value="Unassembled WGS sequence"/>
</dbReference>
<gene>
    <name evidence="1" type="ORF">AOG27_09290</name>
</gene>
<proteinExistence type="predicted"/>
<comment type="caution">
    <text evidence="1">The sequence shown here is derived from an EMBL/GenBank/DDBJ whole genome shotgun (WGS) entry which is preliminary data.</text>
</comment>